<evidence type="ECO:0000256" key="2">
    <source>
        <dbReference type="ARBA" id="ARBA00022499"/>
    </source>
</evidence>
<comment type="subcellular location">
    <subcellularLocation>
        <location evidence="1">Nucleus</location>
    </subcellularLocation>
</comment>
<feature type="compositionally biased region" description="Basic and acidic residues" evidence="7">
    <location>
        <begin position="475"/>
        <end position="487"/>
    </location>
</feature>
<dbReference type="Pfam" id="PF15276">
    <property type="entry name" value="PP1_bind"/>
    <property type="match status" value="1"/>
</dbReference>
<evidence type="ECO:0000256" key="5">
    <source>
        <dbReference type="ARBA" id="ARBA00023242"/>
    </source>
</evidence>
<feature type="region of interest" description="Disordered" evidence="7">
    <location>
        <begin position="743"/>
        <end position="770"/>
    </location>
</feature>
<keyword evidence="9" id="KW-0132">Cell division</keyword>
<dbReference type="GO" id="GO:0005634">
    <property type="term" value="C:nucleus"/>
    <property type="evidence" value="ECO:0007669"/>
    <property type="project" value="UniProtKB-SubCell"/>
</dbReference>
<evidence type="ECO:0000313" key="9">
    <source>
        <dbReference type="EMBL" id="KAH0519328.1"/>
    </source>
</evidence>
<dbReference type="AlphaFoldDB" id="A0A8J6GYV8"/>
<protein>
    <submittedName>
        <fullName evidence="9">Cell division cycle-associated protein 2</fullName>
    </submittedName>
</protein>
<comment type="caution">
    <text evidence="9">The sequence shown here is derived from an EMBL/GenBank/DDBJ whole genome shotgun (WGS) entry which is preliminary data.</text>
</comment>
<dbReference type="InterPro" id="IPR029334">
    <property type="entry name" value="PP1-bd"/>
</dbReference>
<proteinExistence type="predicted"/>
<evidence type="ECO:0000256" key="6">
    <source>
        <dbReference type="ARBA" id="ARBA00023306"/>
    </source>
</evidence>
<dbReference type="Proteomes" id="UP000710432">
    <property type="component" value="Unassembled WGS sequence"/>
</dbReference>
<keyword evidence="4" id="KW-0832">Ubl conjugation</keyword>
<gene>
    <name evidence="9" type="ORF">LTLLF_112410</name>
</gene>
<dbReference type="GO" id="GO:0051301">
    <property type="term" value="P:cell division"/>
    <property type="evidence" value="ECO:0007669"/>
    <property type="project" value="UniProtKB-KW"/>
</dbReference>
<dbReference type="GO" id="GO:0007088">
    <property type="term" value="P:regulation of mitotic nuclear division"/>
    <property type="evidence" value="ECO:0007669"/>
    <property type="project" value="TreeGrafter"/>
</dbReference>
<feature type="domain" description="PP1-binding" evidence="8">
    <location>
        <begin position="392"/>
        <end position="450"/>
    </location>
</feature>
<evidence type="ECO:0000256" key="4">
    <source>
        <dbReference type="ARBA" id="ARBA00022843"/>
    </source>
</evidence>
<evidence type="ECO:0000256" key="1">
    <source>
        <dbReference type="ARBA" id="ARBA00004123"/>
    </source>
</evidence>
<feature type="region of interest" description="Disordered" evidence="7">
    <location>
        <begin position="468"/>
        <end position="494"/>
    </location>
</feature>
<organism evidence="9 10">
    <name type="scientific">Microtus ochrogaster</name>
    <name type="common">Prairie vole</name>
    <dbReference type="NCBI Taxonomy" id="79684"/>
    <lineage>
        <taxon>Eukaryota</taxon>
        <taxon>Metazoa</taxon>
        <taxon>Chordata</taxon>
        <taxon>Craniata</taxon>
        <taxon>Vertebrata</taxon>
        <taxon>Euteleostomi</taxon>
        <taxon>Mammalia</taxon>
        <taxon>Eutheria</taxon>
        <taxon>Euarchontoglires</taxon>
        <taxon>Glires</taxon>
        <taxon>Rodentia</taxon>
        <taxon>Myomorpha</taxon>
        <taxon>Muroidea</taxon>
        <taxon>Cricetidae</taxon>
        <taxon>Arvicolinae</taxon>
        <taxon>Microtus</taxon>
    </lineage>
</organism>
<feature type="compositionally biased region" description="Polar residues" evidence="7">
    <location>
        <begin position="616"/>
        <end position="632"/>
    </location>
</feature>
<dbReference type="GO" id="GO:0051983">
    <property type="term" value="P:regulation of chromosome segregation"/>
    <property type="evidence" value="ECO:0007669"/>
    <property type="project" value="TreeGrafter"/>
</dbReference>
<sequence length="948" mass="103501">MDTSSHDKQLSELKECVVNNSENASFILGTGKLVTPQKRVEDAAPNLCTPSTVKSPLDFSTVTVEQLGITPESFVKTPSVVDHQHRTQLLIIAVFRSGRFIAGKSSSLQKARRRSAVGVRGSPETNCLIRFIAQQRSLKNATRSPLALNSPFQGTPGHSRHASALKERMAAFQSAFHSVQETERMASGPAVSKSDGESQTSYLTKKEGLVEYQHSGFPVNSSSKRRRISYQNSLDDHLSSAKEKVAPVQMINNQTCAADTSADLAERSSDIGPAQPGCIVAPLPELLETSPGLGVADCVEGTQSVVADPVDTPAPAIRSPGTLVCRGSSPPTKTFVLRSVLKKPGRLFAENIKEYNLCDDGAHLIPDPSNCCKEQRAGRENCKTPDFLNLKKRKRVTFGEDLSPEVFDESLPANTPLCKGGTPVCQRNINAASPLQSPVHEPLLQPNFDDNENLWLMSSAEEDVCNSYATEAEPSEEKKMNRRKSQEGKCTSKALPRKKQVLKSYRKKKRRGKKSVEKCLYGKRDIASKKPLLSPIPELPEVSEMTALADCTQRTCSDDFSVSGELEEVISLEIPVKRETLLPLEEGLPELDPAFDQSRVSELCCCLLPGTAASEEGTNPSNRDTGRNSNSRAESKCQRAEEPKTETKTKSNPVPCAYVTQEHIVSGSPKPLCSPWCQEFSKDEQNTENLCDSLTVSENMNIKCEKESACSALKGNLQCDPFPSDSEGERNCSEDILVKNLNESTSPSKNAGRKHAENGRITSGRGRKRRYSRNFCERQSSYLEQNGNSASSCSGESSSEVIVGNLQLCEDLSAALEQSFQRASTKPKVRRSSRLQGSLEDTGLVWMLPPTPPTSKERKRRRTICAFDSRGFESMSSSREETISSGQNTGALPSIPGSEGQGVGSSKLPGRRRKSICVSTLPNAESTTEPPGFKRRSFLKKGESSQLP</sequence>
<feature type="region of interest" description="Disordered" evidence="7">
    <location>
        <begin position="615"/>
        <end position="651"/>
    </location>
</feature>
<keyword evidence="2" id="KW-1017">Isopeptide bond</keyword>
<feature type="region of interest" description="Disordered" evidence="7">
    <location>
        <begin position="843"/>
        <end position="862"/>
    </location>
</feature>
<dbReference type="GO" id="GO:0005694">
    <property type="term" value="C:chromosome"/>
    <property type="evidence" value="ECO:0007669"/>
    <property type="project" value="TreeGrafter"/>
</dbReference>
<name>A0A8J6GYV8_MICOH</name>
<reference evidence="9" key="1">
    <citation type="submission" date="2020-03" db="EMBL/GenBank/DDBJ databases">
        <title>Studies in the Genomics of Life Span.</title>
        <authorList>
            <person name="Glass D."/>
        </authorList>
    </citation>
    <scope>NUCLEOTIDE SEQUENCE</scope>
    <source>
        <strain evidence="9">LTLLF</strain>
        <tissue evidence="9">Muscle</tissue>
    </source>
</reference>
<feature type="region of interest" description="Disordered" evidence="7">
    <location>
        <begin position="870"/>
        <end position="948"/>
    </location>
</feature>
<evidence type="ECO:0000313" key="10">
    <source>
        <dbReference type="Proteomes" id="UP000710432"/>
    </source>
</evidence>
<dbReference type="PANTHER" id="PTHR21603:SF16">
    <property type="entry name" value="CELL DIVISION CYCLE-ASSOCIATED PROTEIN 2"/>
    <property type="match status" value="1"/>
</dbReference>
<dbReference type="EMBL" id="JAATJU010006865">
    <property type="protein sequence ID" value="KAH0519328.1"/>
    <property type="molecule type" value="Genomic_DNA"/>
</dbReference>
<feature type="compositionally biased region" description="Polar residues" evidence="7">
    <location>
        <begin position="917"/>
        <end position="929"/>
    </location>
</feature>
<dbReference type="PANTHER" id="PTHR21603">
    <property type="entry name" value="ANTIGEN KI-67-LIKE PROTEIN"/>
    <property type="match status" value="1"/>
</dbReference>
<accession>A0A8J6GYV8</accession>
<feature type="compositionally biased region" description="Basic and acidic residues" evidence="7">
    <location>
        <begin position="633"/>
        <end position="649"/>
    </location>
</feature>
<keyword evidence="6" id="KW-0131">Cell cycle</keyword>
<keyword evidence="3" id="KW-0597">Phosphoprotein</keyword>
<evidence type="ECO:0000259" key="8">
    <source>
        <dbReference type="Pfam" id="PF15276"/>
    </source>
</evidence>
<keyword evidence="5" id="KW-0539">Nucleus</keyword>
<evidence type="ECO:0000256" key="7">
    <source>
        <dbReference type="SAM" id="MobiDB-lite"/>
    </source>
</evidence>
<evidence type="ECO:0000256" key="3">
    <source>
        <dbReference type="ARBA" id="ARBA00022553"/>
    </source>
</evidence>